<dbReference type="InterPro" id="IPR005828">
    <property type="entry name" value="MFS_sugar_transport-like"/>
</dbReference>
<dbReference type="InterPro" id="IPR050360">
    <property type="entry name" value="MFS_Sugar_Transporters"/>
</dbReference>
<dbReference type="Proteomes" id="UP000092321">
    <property type="component" value="Unassembled WGS sequence"/>
</dbReference>
<accession>A0A1B7TB71</accession>
<feature type="transmembrane region" description="Helical" evidence="6">
    <location>
        <begin position="33"/>
        <end position="52"/>
    </location>
</feature>
<proteinExistence type="predicted"/>
<keyword evidence="2" id="KW-0813">Transport</keyword>
<evidence type="ECO:0000256" key="5">
    <source>
        <dbReference type="ARBA" id="ARBA00023136"/>
    </source>
</evidence>
<dbReference type="GO" id="GO:0016020">
    <property type="term" value="C:membrane"/>
    <property type="evidence" value="ECO:0007669"/>
    <property type="project" value="UniProtKB-SubCell"/>
</dbReference>
<dbReference type="OrthoDB" id="6133115at2759"/>
<sequence>AKGLSVFTLVQFIVMIYNGFVNPIAMDAIDWKYYIVYVCILAVEFVICFSFIETSGRTLEEVAGVFGDGIEDLGAVSGIAALSDGKKFHKDAEVEFIE</sequence>
<dbReference type="PANTHER" id="PTHR48022">
    <property type="entry name" value="PLASTIDIC GLUCOSE TRANSPORTER 4"/>
    <property type="match status" value="1"/>
</dbReference>
<organism evidence="7 8">
    <name type="scientific">Hanseniaspora valbyensis NRRL Y-1626</name>
    <dbReference type="NCBI Taxonomy" id="766949"/>
    <lineage>
        <taxon>Eukaryota</taxon>
        <taxon>Fungi</taxon>
        <taxon>Dikarya</taxon>
        <taxon>Ascomycota</taxon>
        <taxon>Saccharomycotina</taxon>
        <taxon>Saccharomycetes</taxon>
        <taxon>Saccharomycodales</taxon>
        <taxon>Saccharomycodaceae</taxon>
        <taxon>Hanseniaspora</taxon>
    </lineage>
</organism>
<evidence type="ECO:0000256" key="6">
    <source>
        <dbReference type="SAM" id="Phobius"/>
    </source>
</evidence>
<comment type="caution">
    <text evidence="7">The sequence shown here is derived from an EMBL/GenBank/DDBJ whole genome shotgun (WGS) entry which is preliminary data.</text>
</comment>
<keyword evidence="4 6" id="KW-1133">Transmembrane helix</keyword>
<keyword evidence="3 6" id="KW-0812">Transmembrane</keyword>
<dbReference type="GO" id="GO:0005351">
    <property type="term" value="F:carbohydrate:proton symporter activity"/>
    <property type="evidence" value="ECO:0007669"/>
    <property type="project" value="TreeGrafter"/>
</dbReference>
<dbReference type="Pfam" id="PF00083">
    <property type="entry name" value="Sugar_tr"/>
    <property type="match status" value="1"/>
</dbReference>
<evidence type="ECO:0000256" key="1">
    <source>
        <dbReference type="ARBA" id="ARBA00004141"/>
    </source>
</evidence>
<feature type="non-terminal residue" evidence="7">
    <location>
        <position position="1"/>
    </location>
</feature>
<evidence type="ECO:0000256" key="3">
    <source>
        <dbReference type="ARBA" id="ARBA00022692"/>
    </source>
</evidence>
<evidence type="ECO:0000313" key="8">
    <source>
        <dbReference type="Proteomes" id="UP000092321"/>
    </source>
</evidence>
<dbReference type="EMBL" id="LXPE01000029">
    <property type="protein sequence ID" value="OBA25984.1"/>
    <property type="molecule type" value="Genomic_DNA"/>
</dbReference>
<dbReference type="AlphaFoldDB" id="A0A1B7TB71"/>
<evidence type="ECO:0000256" key="4">
    <source>
        <dbReference type="ARBA" id="ARBA00022989"/>
    </source>
</evidence>
<evidence type="ECO:0008006" key="9">
    <source>
        <dbReference type="Google" id="ProtNLM"/>
    </source>
</evidence>
<name>A0A1B7TB71_9ASCO</name>
<evidence type="ECO:0000256" key="2">
    <source>
        <dbReference type="ARBA" id="ARBA00022448"/>
    </source>
</evidence>
<evidence type="ECO:0000313" key="7">
    <source>
        <dbReference type="EMBL" id="OBA25984.1"/>
    </source>
</evidence>
<feature type="transmembrane region" description="Helical" evidence="6">
    <location>
        <begin position="6"/>
        <end position="26"/>
    </location>
</feature>
<keyword evidence="8" id="KW-1185">Reference proteome</keyword>
<keyword evidence="5 6" id="KW-0472">Membrane</keyword>
<comment type="subcellular location">
    <subcellularLocation>
        <location evidence="1">Membrane</location>
        <topology evidence="1">Multi-pass membrane protein</topology>
    </subcellularLocation>
</comment>
<protein>
    <recommendedName>
        <fullName evidence="9">General substrate transporter</fullName>
    </recommendedName>
</protein>
<dbReference type="Gene3D" id="1.20.1250.20">
    <property type="entry name" value="MFS general substrate transporter like domains"/>
    <property type="match status" value="1"/>
</dbReference>
<dbReference type="PANTHER" id="PTHR48022:SF64">
    <property type="entry name" value="MAJOR FACILITATOR SUPERFAMILY (MFS) PROFILE DOMAIN-CONTAINING PROTEIN"/>
    <property type="match status" value="1"/>
</dbReference>
<reference evidence="8" key="1">
    <citation type="journal article" date="2016" name="Proc. Natl. Acad. Sci. U.S.A.">
        <title>Comparative genomics of biotechnologically important yeasts.</title>
        <authorList>
            <person name="Riley R."/>
            <person name="Haridas S."/>
            <person name="Wolfe K.H."/>
            <person name="Lopes M.R."/>
            <person name="Hittinger C.T."/>
            <person name="Goeker M."/>
            <person name="Salamov A.A."/>
            <person name="Wisecaver J.H."/>
            <person name="Long T.M."/>
            <person name="Calvey C.H."/>
            <person name="Aerts A.L."/>
            <person name="Barry K.W."/>
            <person name="Choi C."/>
            <person name="Clum A."/>
            <person name="Coughlan A.Y."/>
            <person name="Deshpande S."/>
            <person name="Douglass A.P."/>
            <person name="Hanson S.J."/>
            <person name="Klenk H.-P."/>
            <person name="LaButti K.M."/>
            <person name="Lapidus A."/>
            <person name="Lindquist E.A."/>
            <person name="Lipzen A.M."/>
            <person name="Meier-Kolthoff J.P."/>
            <person name="Ohm R.A."/>
            <person name="Otillar R.P."/>
            <person name="Pangilinan J.L."/>
            <person name="Peng Y."/>
            <person name="Rokas A."/>
            <person name="Rosa C.A."/>
            <person name="Scheuner C."/>
            <person name="Sibirny A.A."/>
            <person name="Slot J.C."/>
            <person name="Stielow J.B."/>
            <person name="Sun H."/>
            <person name="Kurtzman C.P."/>
            <person name="Blackwell M."/>
            <person name="Grigoriev I.V."/>
            <person name="Jeffries T.W."/>
        </authorList>
    </citation>
    <scope>NUCLEOTIDE SEQUENCE [LARGE SCALE GENOMIC DNA]</scope>
    <source>
        <strain evidence="8">NRRL Y-1626</strain>
    </source>
</reference>
<gene>
    <name evidence="7" type="ORF">HANVADRAFT_3226</name>
</gene>
<dbReference type="InterPro" id="IPR036259">
    <property type="entry name" value="MFS_trans_sf"/>
</dbReference>